<name>A0A7W3TGB2_9ACTN</name>
<dbReference type="AlphaFoldDB" id="A0A7W3TGB2"/>
<feature type="domain" description="Aerobactin siderophore biosynthesis IucA/IucC N-terminal" evidence="4">
    <location>
        <begin position="1"/>
        <end position="231"/>
    </location>
</feature>
<evidence type="ECO:0000313" key="6">
    <source>
        <dbReference type="EMBL" id="MBB0246307.1"/>
    </source>
</evidence>
<evidence type="ECO:0000259" key="5">
    <source>
        <dbReference type="Pfam" id="PF06276"/>
    </source>
</evidence>
<dbReference type="PANTHER" id="PTHR34384">
    <property type="entry name" value="L-2,3-DIAMINOPROPANOATE--CITRATE LIGASE"/>
    <property type="match status" value="1"/>
</dbReference>
<dbReference type="PANTHER" id="PTHR34384:SF5">
    <property type="entry name" value="L-2,3-DIAMINOPROPANOATE--CITRATE LIGASE"/>
    <property type="match status" value="1"/>
</dbReference>
<dbReference type="Pfam" id="PF04183">
    <property type="entry name" value="IucA_IucC"/>
    <property type="match status" value="1"/>
</dbReference>
<feature type="region of interest" description="Disordered" evidence="3">
    <location>
        <begin position="1"/>
        <end position="22"/>
    </location>
</feature>
<evidence type="ECO:0000256" key="3">
    <source>
        <dbReference type="SAM" id="MobiDB-lite"/>
    </source>
</evidence>
<comment type="caution">
    <text evidence="6">The sequence shown here is derived from an EMBL/GenBank/DDBJ whole genome shotgun (WGS) entry which is preliminary data.</text>
</comment>
<keyword evidence="7" id="KW-1185">Reference proteome</keyword>
<evidence type="ECO:0000256" key="1">
    <source>
        <dbReference type="ARBA" id="ARBA00004924"/>
    </source>
</evidence>
<dbReference type="Pfam" id="PF06276">
    <property type="entry name" value="FhuF"/>
    <property type="match status" value="1"/>
</dbReference>
<dbReference type="InterPro" id="IPR037455">
    <property type="entry name" value="LucA/IucC-like"/>
</dbReference>
<evidence type="ECO:0000256" key="2">
    <source>
        <dbReference type="ARBA" id="ARBA00007832"/>
    </source>
</evidence>
<proteinExistence type="inferred from homology"/>
<feature type="domain" description="Aerobactin siderophore biosynthesis IucA/IucC-like C-terminal" evidence="5">
    <location>
        <begin position="268"/>
        <end position="431"/>
    </location>
</feature>
<comment type="similarity">
    <text evidence="2">Belongs to the IucA/IucC family.</text>
</comment>
<gene>
    <name evidence="6" type="ORF">FNQ90_19885</name>
</gene>
<dbReference type="RefSeq" id="WP_182607662.1">
    <property type="nucleotide sequence ID" value="NZ_VKHT01000827.1"/>
</dbReference>
<dbReference type="InterPro" id="IPR007310">
    <property type="entry name" value="Aerobactin_biosyn_IucA/IucC_N"/>
</dbReference>
<dbReference type="EMBL" id="VKHT01000827">
    <property type="protein sequence ID" value="MBB0246307.1"/>
    <property type="molecule type" value="Genomic_DNA"/>
</dbReference>
<feature type="non-terminal residue" evidence="6">
    <location>
        <position position="1"/>
    </location>
</feature>
<dbReference type="Gene3D" id="1.10.510.40">
    <property type="match status" value="1"/>
</dbReference>
<evidence type="ECO:0000313" key="7">
    <source>
        <dbReference type="Proteomes" id="UP000538929"/>
    </source>
</evidence>
<evidence type="ECO:0000259" key="4">
    <source>
        <dbReference type="Pfam" id="PF04183"/>
    </source>
</evidence>
<organism evidence="6 7">
    <name type="scientific">Streptomyces alkaliphilus</name>
    <dbReference type="NCBI Taxonomy" id="1472722"/>
    <lineage>
        <taxon>Bacteria</taxon>
        <taxon>Bacillati</taxon>
        <taxon>Actinomycetota</taxon>
        <taxon>Actinomycetes</taxon>
        <taxon>Kitasatosporales</taxon>
        <taxon>Streptomycetaceae</taxon>
        <taxon>Streptomyces</taxon>
    </lineage>
</organism>
<sequence>AEQALVLGHPLHPTPKSREGLTGHEAVACSPESRGSFPLHWFAVDPKVLASGSSLEEDGRTVPAEEIVRRLAGPLPDAPTGTIPLPLHPWQARDLPNRPATAALMEAGLLHDLGPHGAPWFPTSSVRTVFRADAPVMLKLSLGLRITNSRRENLRKEMLRGREVHRLLEAGAGARWRAATTEGAGFDVLRDPAWLGVDTPDGTPVTGLDTALRLNPFGSGQDVACLAGLLAPRPWPERPAGELRSRLGVILEEAAARTGRSIPDTAAEWLRRHLRTVVAPVLWLDAVVGVALEAHQQNTLVRLDSEGFPDGGWYRDNQGYYFRESRREELDRLLPGIGVESDTFVTDAVTDERFSYYLGINHVLGLVGAMGSQRLLDEDRALRLVADFLRTRARPEGGRPASTTARRLLELDPLPCKANLLTRVHDMDELEGPVDGQSVYVPWRNPLVDAGRGERP</sequence>
<dbReference type="GO" id="GO:0016881">
    <property type="term" value="F:acid-amino acid ligase activity"/>
    <property type="evidence" value="ECO:0007669"/>
    <property type="project" value="UniProtKB-ARBA"/>
</dbReference>
<reference evidence="7" key="1">
    <citation type="submission" date="2019-10" db="EMBL/GenBank/DDBJ databases">
        <title>Streptomyces sp. nov., a novel actinobacterium isolated from alkaline environment.</title>
        <authorList>
            <person name="Golinska P."/>
        </authorList>
    </citation>
    <scope>NUCLEOTIDE SEQUENCE [LARGE SCALE GENOMIC DNA]</scope>
    <source>
        <strain evidence="7">DSM 42118</strain>
    </source>
</reference>
<dbReference type="InterPro" id="IPR022770">
    <property type="entry name" value="IucA/IucC-like_C"/>
</dbReference>
<dbReference type="Proteomes" id="UP000538929">
    <property type="component" value="Unassembled WGS sequence"/>
</dbReference>
<dbReference type="GO" id="GO:0019290">
    <property type="term" value="P:siderophore biosynthetic process"/>
    <property type="evidence" value="ECO:0007669"/>
    <property type="project" value="InterPro"/>
</dbReference>
<comment type="pathway">
    <text evidence="1">Siderophore biosynthesis.</text>
</comment>
<protein>
    <submittedName>
        <fullName evidence="6">Iron transporter</fullName>
    </submittedName>
</protein>
<accession>A0A7W3TGB2</accession>